<dbReference type="EMBL" id="KB722667">
    <property type="protein sequence ID" value="EMS19708.1"/>
    <property type="molecule type" value="Genomic_DNA"/>
</dbReference>
<dbReference type="GO" id="GO:0000775">
    <property type="term" value="C:chromosome, centromeric region"/>
    <property type="evidence" value="ECO:0007669"/>
    <property type="project" value="TreeGrafter"/>
</dbReference>
<organism evidence="4 5">
    <name type="scientific">Rhodotorula toruloides (strain NP11)</name>
    <name type="common">Yeast</name>
    <name type="synonym">Rhodosporidium toruloides</name>
    <dbReference type="NCBI Taxonomy" id="1130832"/>
    <lineage>
        <taxon>Eukaryota</taxon>
        <taxon>Fungi</taxon>
        <taxon>Dikarya</taxon>
        <taxon>Basidiomycota</taxon>
        <taxon>Pucciniomycotina</taxon>
        <taxon>Microbotryomycetes</taxon>
        <taxon>Sporidiobolales</taxon>
        <taxon>Sporidiobolaceae</taxon>
        <taxon>Rhodotorula</taxon>
    </lineage>
</organism>
<dbReference type="GO" id="GO:0034088">
    <property type="term" value="P:maintenance of mitotic sister chromatid cohesion"/>
    <property type="evidence" value="ECO:0007669"/>
    <property type="project" value="TreeGrafter"/>
</dbReference>
<evidence type="ECO:0000256" key="3">
    <source>
        <dbReference type="SAM" id="MobiDB-lite"/>
    </source>
</evidence>
<dbReference type="RefSeq" id="XP_016270827.1">
    <property type="nucleotide sequence ID" value="XM_016417911.1"/>
</dbReference>
<keyword evidence="2" id="KW-0235">DNA replication</keyword>
<evidence type="ECO:0000256" key="2">
    <source>
        <dbReference type="ARBA" id="ARBA00022705"/>
    </source>
</evidence>
<dbReference type="HOGENOM" id="CLU_034504_0_0_1"/>
<dbReference type="GO" id="GO:0031390">
    <property type="term" value="C:Ctf18 RFC-like complex"/>
    <property type="evidence" value="ECO:0007669"/>
    <property type="project" value="InterPro"/>
</dbReference>
<dbReference type="InterPro" id="IPR019128">
    <property type="entry name" value="Dcc1"/>
</dbReference>
<dbReference type="AlphaFoldDB" id="M7XHT5"/>
<dbReference type="GeneID" id="27368256"/>
<dbReference type="Proteomes" id="UP000016926">
    <property type="component" value="Unassembled WGS sequence"/>
</dbReference>
<dbReference type="OrthoDB" id="276989at2759"/>
<comment type="similarity">
    <text evidence="1">Belongs to the DCC1 family.</text>
</comment>
<gene>
    <name evidence="4" type="ORF">RHTO_04243</name>
</gene>
<name>M7XHT5_RHOT1</name>
<dbReference type="PANTHER" id="PTHR13395:SF6">
    <property type="entry name" value="SISTER CHROMATID COHESION PROTEIN DCC1"/>
    <property type="match status" value="1"/>
</dbReference>
<evidence type="ECO:0000256" key="1">
    <source>
        <dbReference type="ARBA" id="ARBA00007017"/>
    </source>
</evidence>
<sequence length="433" mass="46839">MAERLVEFADKSADAASTGTASYQLLALPPALLKQLSSTSPDNLLAPLEIRGDPSDSAVLVTATQTYSIRGVQNSNSLCICASGRGEGKGRRKWFVGGDGALDGTMEVGEDNANGEPARKKARTDAIEIEAVLHETLEVVPTVARVEKLDGLLKGAEFSGDSAEEEKAHASHPTFDSLRSHIPASDAEIRGALSRKRVVTLDGCLRPLPPSFLAQILPSILSSLPLPPALAHSNGATKKKDKGKAKDVKPFVDGAVWTEAEEQDLLDSMDAVDCGNDEVARQVLAWYGDEVEGGRKRWKLDAAKLVKELGVVLLAEGGFGQQPLDPFVAKWKDLAGGFAPLCELSLLAGIHLHRPPPISTIQYLPPSSLSPDPAARFAELFSLRPRWLESEMGLFIDDLTGGDKKKRDALVLKFVRKVREKETVWWTARNLWT</sequence>
<protein>
    <submittedName>
        <fullName evidence="4">Sister chromatid cohesion protein</fullName>
    </submittedName>
</protein>
<dbReference type="GO" id="GO:0000785">
    <property type="term" value="C:chromatin"/>
    <property type="evidence" value="ECO:0007669"/>
    <property type="project" value="TreeGrafter"/>
</dbReference>
<reference evidence="4 5" key="1">
    <citation type="journal article" date="2012" name="Nat. Commun.">
        <title>A multi-omic map of the lipid-producing yeast Rhodosporidium toruloides.</title>
        <authorList>
            <person name="Zhu Z."/>
            <person name="Zhang S."/>
            <person name="Liu H."/>
            <person name="Shen H."/>
            <person name="Lin X."/>
            <person name="Yang F."/>
            <person name="Zhou Y.J."/>
            <person name="Jin G."/>
            <person name="Ye M."/>
            <person name="Zou H."/>
            <person name="Zou H."/>
            <person name="Zhao Z.K."/>
        </authorList>
    </citation>
    <scope>NUCLEOTIDE SEQUENCE [LARGE SCALE GENOMIC DNA]</scope>
    <source>
        <strain evidence="4 5">NP11</strain>
    </source>
</reference>
<dbReference type="GO" id="GO:0006260">
    <property type="term" value="P:DNA replication"/>
    <property type="evidence" value="ECO:0007669"/>
    <property type="project" value="UniProtKB-KW"/>
</dbReference>
<dbReference type="eggNOG" id="KOG0798">
    <property type="taxonomic scope" value="Eukaryota"/>
</dbReference>
<accession>M7XHT5</accession>
<dbReference type="Pfam" id="PF09724">
    <property type="entry name" value="Dcc1"/>
    <property type="match status" value="1"/>
</dbReference>
<feature type="region of interest" description="Disordered" evidence="3">
    <location>
        <begin position="158"/>
        <end position="178"/>
    </location>
</feature>
<evidence type="ECO:0000313" key="5">
    <source>
        <dbReference type="Proteomes" id="UP000016926"/>
    </source>
</evidence>
<proteinExistence type="inferred from homology"/>
<keyword evidence="5" id="KW-1185">Reference proteome</keyword>
<evidence type="ECO:0000313" key="4">
    <source>
        <dbReference type="EMBL" id="EMS19708.1"/>
    </source>
</evidence>
<dbReference type="PANTHER" id="PTHR13395">
    <property type="entry name" value="SISTER CHROMATID COHESION PROTEIN DCC1-RELATED"/>
    <property type="match status" value="1"/>
</dbReference>